<sequence>MVEAASKKARAPATKSRPAHADATVAALRGRIPSLLPAQAETMRYFFAAPERWPLRDGGVLRFAYGDAGAAGETIELEADGVRLGLRLDQADSAQPSDDLQWSDYRGRSRLLAWTLAHEAQLIRLSDALGVSLLPVEGGDERDPQTVARDPDIWLAFSIEDAGRGAMLGTLRLPCSWIDRLLDRAEQVYADDPPPDLERWRQLPAPIAIRLAGPRLRHDDWRALRPGDVIVVGTRGRVPSPQAYAADRRWPLAGGADGWRIDGAPQILSAPQENSPVNDNEVNAEAGDAAAEAATQPSVHNLPVNVEFDLGRVQLSIGELANLQPGYVFALPAHLEGANVTIRANGRVAGRGEMVAVGDTLGVRLLSWS</sequence>
<dbReference type="Proteomes" id="UP001431217">
    <property type="component" value="Unassembled WGS sequence"/>
</dbReference>
<feature type="region of interest" description="Disordered" evidence="2">
    <location>
        <begin position="1"/>
        <end position="21"/>
    </location>
</feature>
<dbReference type="InterPro" id="IPR013385">
    <property type="entry name" value="T3SS_SpaO/YscQ/SpaO"/>
</dbReference>
<comment type="similarity">
    <text evidence="1">Belongs to the FliN/MopA/SpaO family.</text>
</comment>
<evidence type="ECO:0000313" key="5">
    <source>
        <dbReference type="Proteomes" id="UP001431217"/>
    </source>
</evidence>
<accession>A0ABT0MN93</accession>
<feature type="domain" description="Flagellar motor switch protein FliN-like C-terminal" evidence="3">
    <location>
        <begin position="299"/>
        <end position="367"/>
    </location>
</feature>
<dbReference type="RefSeq" id="WP_249476197.1">
    <property type="nucleotide sequence ID" value="NZ_JAMBEP010000006.1"/>
</dbReference>
<comment type="caution">
    <text evidence="4">The sequence shown here is derived from an EMBL/GenBank/DDBJ whole genome shotgun (WGS) entry which is preliminary data.</text>
</comment>
<dbReference type="SUPFAM" id="SSF101801">
    <property type="entry name" value="Surface presentation of antigens (SPOA)"/>
    <property type="match status" value="1"/>
</dbReference>
<proteinExistence type="inferred from homology"/>
<dbReference type="Pfam" id="PF01052">
    <property type="entry name" value="FliMN_C"/>
    <property type="match status" value="1"/>
</dbReference>
<dbReference type="PRINTS" id="PR00956">
    <property type="entry name" value="FLGMOTORFLIN"/>
</dbReference>
<evidence type="ECO:0000313" key="4">
    <source>
        <dbReference type="EMBL" id="MCL1636158.1"/>
    </source>
</evidence>
<dbReference type="PANTHER" id="PTHR30034">
    <property type="entry name" value="FLAGELLAR MOTOR SWITCH PROTEIN FLIM"/>
    <property type="match status" value="1"/>
</dbReference>
<protein>
    <submittedName>
        <fullName evidence="4">Type III secretion system cytoplasmic ring protein SctQ</fullName>
    </submittedName>
</protein>
<dbReference type="Gene3D" id="2.30.330.10">
    <property type="entry name" value="SpoA-like"/>
    <property type="match status" value="1"/>
</dbReference>
<keyword evidence="5" id="KW-1185">Reference proteome</keyword>
<reference evidence="4 5" key="1">
    <citation type="submission" date="2022-05" db="EMBL/GenBank/DDBJ databases">
        <title>Luteimonas sp. SX5, whole genome shotgun sequencing project.</title>
        <authorList>
            <person name="Zhao G."/>
            <person name="Shen L."/>
        </authorList>
    </citation>
    <scope>NUCLEOTIDE SEQUENCE [LARGE SCALE GENOMIC DNA]</scope>
    <source>
        <strain evidence="4 5">SX5</strain>
    </source>
</reference>
<evidence type="ECO:0000256" key="2">
    <source>
        <dbReference type="SAM" id="MobiDB-lite"/>
    </source>
</evidence>
<organism evidence="4 5">
    <name type="scientific">Luteimonas galliterrae</name>
    <dbReference type="NCBI Taxonomy" id="2940486"/>
    <lineage>
        <taxon>Bacteria</taxon>
        <taxon>Pseudomonadati</taxon>
        <taxon>Pseudomonadota</taxon>
        <taxon>Gammaproteobacteria</taxon>
        <taxon>Lysobacterales</taxon>
        <taxon>Lysobacteraceae</taxon>
        <taxon>Luteimonas</taxon>
    </lineage>
</organism>
<name>A0ABT0MN93_9GAMM</name>
<dbReference type="InterPro" id="IPR001543">
    <property type="entry name" value="FliN-like_C"/>
</dbReference>
<evidence type="ECO:0000259" key="3">
    <source>
        <dbReference type="Pfam" id="PF01052"/>
    </source>
</evidence>
<evidence type="ECO:0000256" key="1">
    <source>
        <dbReference type="ARBA" id="ARBA00009226"/>
    </source>
</evidence>
<dbReference type="EMBL" id="JAMBEP010000006">
    <property type="protein sequence ID" value="MCL1636158.1"/>
    <property type="molecule type" value="Genomic_DNA"/>
</dbReference>
<gene>
    <name evidence="4" type="primary">sctQ</name>
    <name evidence="4" type="ORF">M2650_16170</name>
</gene>
<dbReference type="NCBIfam" id="TIGR02551">
    <property type="entry name" value="SpaO_YscQ"/>
    <property type="match status" value="1"/>
</dbReference>
<dbReference type="InterPro" id="IPR001172">
    <property type="entry name" value="FliN_T3SS_HrcQb"/>
</dbReference>
<dbReference type="InterPro" id="IPR036429">
    <property type="entry name" value="SpoA-like_sf"/>
</dbReference>
<dbReference type="PANTHER" id="PTHR30034:SF5">
    <property type="entry name" value="SECRETION SYSTEM APPARATUS PROTEIN SSAQ"/>
    <property type="match status" value="1"/>
</dbReference>